<keyword evidence="1" id="KW-0653">Protein transport</keyword>
<comment type="similarity">
    <text evidence="1">Belongs to the TIM50 family.</text>
</comment>
<dbReference type="OrthoDB" id="1711508at2759"/>
<keyword evidence="1" id="KW-0813">Transport</keyword>
<dbReference type="GO" id="GO:0015031">
    <property type="term" value="P:protein transport"/>
    <property type="evidence" value="ECO:0007669"/>
    <property type="project" value="UniProtKB-KW"/>
</dbReference>
<comment type="subcellular location">
    <subcellularLocation>
        <location evidence="1">Mitochondrion inner membrane</location>
        <topology evidence="1">Single-pass membrane protein</topology>
    </subcellularLocation>
</comment>
<gene>
    <name evidence="4" type="ORF">H4219_002175</name>
</gene>
<dbReference type="PANTHER" id="PTHR12210">
    <property type="entry name" value="DULLARD PROTEIN PHOSPHATASE"/>
    <property type="match status" value="1"/>
</dbReference>
<dbReference type="SUPFAM" id="SSF56784">
    <property type="entry name" value="HAD-like"/>
    <property type="match status" value="1"/>
</dbReference>
<dbReference type="Gene3D" id="3.40.50.1000">
    <property type="entry name" value="HAD superfamily/HAD-like"/>
    <property type="match status" value="1"/>
</dbReference>
<dbReference type="AlphaFoldDB" id="A0A9W8A7L5"/>
<comment type="subunit">
    <text evidence="1">Component of the TIM23 complex.</text>
</comment>
<dbReference type="InterPro" id="IPR023214">
    <property type="entry name" value="HAD_sf"/>
</dbReference>
<dbReference type="Proteomes" id="UP001150538">
    <property type="component" value="Unassembled WGS sequence"/>
</dbReference>
<keyword evidence="1" id="KW-0811">Translocation</keyword>
<protein>
    <recommendedName>
        <fullName evidence="1">Mitochondrial import inner membrane translocase subunit TIM50</fullName>
    </recommendedName>
</protein>
<keyword evidence="1" id="KW-0809">Transit peptide</keyword>
<keyword evidence="5" id="KW-1185">Reference proteome</keyword>
<feature type="region of interest" description="Disordered" evidence="2">
    <location>
        <begin position="1"/>
        <end position="22"/>
    </location>
</feature>
<reference evidence="4" key="1">
    <citation type="submission" date="2022-07" db="EMBL/GenBank/DDBJ databases">
        <title>Phylogenomic reconstructions and comparative analyses of Kickxellomycotina fungi.</title>
        <authorList>
            <person name="Reynolds N.K."/>
            <person name="Stajich J.E."/>
            <person name="Barry K."/>
            <person name="Grigoriev I.V."/>
            <person name="Crous P."/>
            <person name="Smith M.E."/>
        </authorList>
    </citation>
    <scope>NUCLEOTIDE SEQUENCE</scope>
    <source>
        <strain evidence="4">NBRC 100468</strain>
    </source>
</reference>
<evidence type="ECO:0000313" key="5">
    <source>
        <dbReference type="Proteomes" id="UP001150538"/>
    </source>
</evidence>
<comment type="function">
    <text evidence="1">Essential component of the TIM23 complex, a complex that mediates the translocation of transit peptide-containing proteins across the mitochondrial inner membrane.</text>
</comment>
<proteinExistence type="inferred from homology"/>
<dbReference type="InterPro" id="IPR036412">
    <property type="entry name" value="HAD-like_sf"/>
</dbReference>
<dbReference type="InterPro" id="IPR004274">
    <property type="entry name" value="FCP1_dom"/>
</dbReference>
<name>A0A9W8A7L5_9FUNG</name>
<sequence length="272" mass="31585">MDSSSSPSSQNSHSPYNKPYRKSINYSRSNKIAGEQANKHFRDVDFLRNIEYYKDRPLLVFDLNGTLVQRNGLDEFLEFAFDNFAVMVWSSAQPASVHNMITKAFGKHGRKLVRMWDRRHCDLNGEYFGKSQSIKNLNKLFTMWTLKDSKNKRYAPELFTKELDDPEEAERTEALAKLFSETWSIKDVILVDDSESKAVENLGNHINIEPFNDAGDVSENELARLKTYLESFLVWRSESINSTDPSEAGEPNTDVRNFLKTYNWDLWQRQSN</sequence>
<dbReference type="InterPro" id="IPR050365">
    <property type="entry name" value="TIM50"/>
</dbReference>
<dbReference type="EMBL" id="JANBPU010000032">
    <property type="protein sequence ID" value="KAJ1919126.1"/>
    <property type="molecule type" value="Genomic_DNA"/>
</dbReference>
<accession>A0A9W8A7L5</accession>
<dbReference type="PROSITE" id="PS50969">
    <property type="entry name" value="FCP1"/>
    <property type="match status" value="1"/>
</dbReference>
<feature type="compositionally biased region" description="Low complexity" evidence="2">
    <location>
        <begin position="1"/>
        <end position="14"/>
    </location>
</feature>
<evidence type="ECO:0000256" key="1">
    <source>
        <dbReference type="RuleBase" id="RU365079"/>
    </source>
</evidence>
<keyword evidence="1" id="KW-0496">Mitochondrion</keyword>
<evidence type="ECO:0000313" key="4">
    <source>
        <dbReference type="EMBL" id="KAJ1919126.1"/>
    </source>
</evidence>
<dbReference type="SMART" id="SM00577">
    <property type="entry name" value="CPDc"/>
    <property type="match status" value="1"/>
</dbReference>
<dbReference type="GO" id="GO:0005744">
    <property type="term" value="C:TIM23 mitochondrial import inner membrane translocase complex"/>
    <property type="evidence" value="ECO:0007669"/>
    <property type="project" value="UniProtKB-UniRule"/>
</dbReference>
<evidence type="ECO:0000256" key="2">
    <source>
        <dbReference type="SAM" id="MobiDB-lite"/>
    </source>
</evidence>
<organism evidence="4 5">
    <name type="scientific">Mycoemilia scoparia</name>
    <dbReference type="NCBI Taxonomy" id="417184"/>
    <lineage>
        <taxon>Eukaryota</taxon>
        <taxon>Fungi</taxon>
        <taxon>Fungi incertae sedis</taxon>
        <taxon>Zoopagomycota</taxon>
        <taxon>Kickxellomycotina</taxon>
        <taxon>Kickxellomycetes</taxon>
        <taxon>Kickxellales</taxon>
        <taxon>Kickxellaceae</taxon>
        <taxon>Mycoemilia</taxon>
    </lineage>
</organism>
<dbReference type="Pfam" id="PF03031">
    <property type="entry name" value="NIF"/>
    <property type="match status" value="1"/>
</dbReference>
<comment type="caution">
    <text evidence="4">The sequence shown here is derived from an EMBL/GenBank/DDBJ whole genome shotgun (WGS) entry which is preliminary data.</text>
</comment>
<feature type="domain" description="FCP1 homology" evidence="3">
    <location>
        <begin position="35"/>
        <end position="232"/>
    </location>
</feature>
<evidence type="ECO:0000259" key="3">
    <source>
        <dbReference type="PROSITE" id="PS50969"/>
    </source>
</evidence>